<proteinExistence type="predicted"/>
<dbReference type="OrthoDB" id="7881106at2759"/>
<dbReference type="Proteomes" id="UP000007798">
    <property type="component" value="Unassembled WGS sequence"/>
</dbReference>
<dbReference type="AlphaFoldDB" id="B4NNB8"/>
<protein>
    <submittedName>
        <fullName evidence="2">Uncharacterized protein</fullName>
    </submittedName>
</protein>
<dbReference type="PhylomeDB" id="B4NNB8"/>
<gene>
    <name evidence="2" type="primary">Dwil\GK22916</name>
    <name evidence="2" type="ORF">Dwil_GK22916</name>
</gene>
<dbReference type="STRING" id="7260.B4NNB8"/>
<name>B4NNB8_DROWI</name>
<dbReference type="OMA" id="AFFMSET"/>
<keyword evidence="3" id="KW-1185">Reference proteome</keyword>
<organism evidence="2 3">
    <name type="scientific">Drosophila willistoni</name>
    <name type="common">Fruit fly</name>
    <dbReference type="NCBI Taxonomy" id="7260"/>
    <lineage>
        <taxon>Eukaryota</taxon>
        <taxon>Metazoa</taxon>
        <taxon>Ecdysozoa</taxon>
        <taxon>Arthropoda</taxon>
        <taxon>Hexapoda</taxon>
        <taxon>Insecta</taxon>
        <taxon>Pterygota</taxon>
        <taxon>Neoptera</taxon>
        <taxon>Endopterygota</taxon>
        <taxon>Diptera</taxon>
        <taxon>Brachycera</taxon>
        <taxon>Muscomorpha</taxon>
        <taxon>Ephydroidea</taxon>
        <taxon>Drosophilidae</taxon>
        <taxon>Drosophila</taxon>
        <taxon>Sophophora</taxon>
    </lineage>
</organism>
<evidence type="ECO:0000256" key="1">
    <source>
        <dbReference type="SAM" id="MobiDB-lite"/>
    </source>
</evidence>
<feature type="compositionally biased region" description="Polar residues" evidence="1">
    <location>
        <begin position="130"/>
        <end position="148"/>
    </location>
</feature>
<dbReference type="EMBL" id="CH964282">
    <property type="protein sequence ID" value="EDW85857.1"/>
    <property type="molecule type" value="Genomic_DNA"/>
</dbReference>
<dbReference type="eggNOG" id="ENOG502R90D">
    <property type="taxonomic scope" value="Eukaryota"/>
</dbReference>
<evidence type="ECO:0000313" key="3">
    <source>
        <dbReference type="Proteomes" id="UP000007798"/>
    </source>
</evidence>
<dbReference type="KEGG" id="dwi:6652175"/>
<dbReference type="HOGENOM" id="CLU_147607_0_0_1"/>
<dbReference type="InParanoid" id="B4NNB8"/>
<accession>B4NNB8</accession>
<sequence length="148" mass="16937">MFFANLLQRRIIQGYGSLVPKRPFASDYKPDIFFFGGGLWKLQGGMKEVEYFKSVNQSLMSKLHEHLDKCKSAAYLQNWDEFKKTLDHQALYNTSCMNKHKNVLEESYFMTENADCIKAMQDRAKKERSSVSAKSTENGEEPTSGSAS</sequence>
<reference evidence="2 3" key="1">
    <citation type="journal article" date="2007" name="Nature">
        <title>Evolution of genes and genomes on the Drosophila phylogeny.</title>
        <authorList>
            <consortium name="Drosophila 12 Genomes Consortium"/>
            <person name="Clark A.G."/>
            <person name="Eisen M.B."/>
            <person name="Smith D.R."/>
            <person name="Bergman C.M."/>
            <person name="Oliver B."/>
            <person name="Markow T.A."/>
            <person name="Kaufman T.C."/>
            <person name="Kellis M."/>
            <person name="Gelbart W."/>
            <person name="Iyer V.N."/>
            <person name="Pollard D.A."/>
            <person name="Sackton T.B."/>
            <person name="Larracuente A.M."/>
            <person name="Singh N.D."/>
            <person name="Abad J.P."/>
            <person name="Abt D.N."/>
            <person name="Adryan B."/>
            <person name="Aguade M."/>
            <person name="Akashi H."/>
            <person name="Anderson W.W."/>
            <person name="Aquadro C.F."/>
            <person name="Ardell D.H."/>
            <person name="Arguello R."/>
            <person name="Artieri C.G."/>
            <person name="Barbash D.A."/>
            <person name="Barker D."/>
            <person name="Barsanti P."/>
            <person name="Batterham P."/>
            <person name="Batzoglou S."/>
            <person name="Begun D."/>
            <person name="Bhutkar A."/>
            <person name="Blanco E."/>
            <person name="Bosak S.A."/>
            <person name="Bradley R.K."/>
            <person name="Brand A.D."/>
            <person name="Brent M.R."/>
            <person name="Brooks A.N."/>
            <person name="Brown R.H."/>
            <person name="Butlin R.K."/>
            <person name="Caggese C."/>
            <person name="Calvi B.R."/>
            <person name="Bernardo de Carvalho A."/>
            <person name="Caspi A."/>
            <person name="Castrezana S."/>
            <person name="Celniker S.E."/>
            <person name="Chang J.L."/>
            <person name="Chapple C."/>
            <person name="Chatterji S."/>
            <person name="Chinwalla A."/>
            <person name="Civetta A."/>
            <person name="Clifton S.W."/>
            <person name="Comeron J.M."/>
            <person name="Costello J.C."/>
            <person name="Coyne J.A."/>
            <person name="Daub J."/>
            <person name="David R.G."/>
            <person name="Delcher A.L."/>
            <person name="Delehaunty K."/>
            <person name="Do C.B."/>
            <person name="Ebling H."/>
            <person name="Edwards K."/>
            <person name="Eickbush T."/>
            <person name="Evans J.D."/>
            <person name="Filipski A."/>
            <person name="Findeiss S."/>
            <person name="Freyhult E."/>
            <person name="Fulton L."/>
            <person name="Fulton R."/>
            <person name="Garcia A.C."/>
            <person name="Gardiner A."/>
            <person name="Garfield D.A."/>
            <person name="Garvin B.E."/>
            <person name="Gibson G."/>
            <person name="Gilbert D."/>
            <person name="Gnerre S."/>
            <person name="Godfrey J."/>
            <person name="Good R."/>
            <person name="Gotea V."/>
            <person name="Gravely B."/>
            <person name="Greenberg A.J."/>
            <person name="Griffiths-Jones S."/>
            <person name="Gross S."/>
            <person name="Guigo R."/>
            <person name="Gustafson E.A."/>
            <person name="Haerty W."/>
            <person name="Hahn M.W."/>
            <person name="Halligan D.L."/>
            <person name="Halpern A.L."/>
            <person name="Halter G.M."/>
            <person name="Han M.V."/>
            <person name="Heger A."/>
            <person name="Hillier L."/>
            <person name="Hinrichs A.S."/>
            <person name="Holmes I."/>
            <person name="Hoskins R.A."/>
            <person name="Hubisz M.J."/>
            <person name="Hultmark D."/>
            <person name="Huntley M.A."/>
            <person name="Jaffe D.B."/>
            <person name="Jagadeeshan S."/>
            <person name="Jeck W.R."/>
            <person name="Johnson J."/>
            <person name="Jones C.D."/>
            <person name="Jordan W.C."/>
            <person name="Karpen G.H."/>
            <person name="Kataoka E."/>
            <person name="Keightley P.D."/>
            <person name="Kheradpour P."/>
            <person name="Kirkness E.F."/>
            <person name="Koerich L.B."/>
            <person name="Kristiansen K."/>
            <person name="Kudrna D."/>
            <person name="Kulathinal R.J."/>
            <person name="Kumar S."/>
            <person name="Kwok R."/>
            <person name="Lander E."/>
            <person name="Langley C.H."/>
            <person name="Lapoint R."/>
            <person name="Lazzaro B.P."/>
            <person name="Lee S.J."/>
            <person name="Levesque L."/>
            <person name="Li R."/>
            <person name="Lin C.F."/>
            <person name="Lin M.F."/>
            <person name="Lindblad-Toh K."/>
            <person name="Llopart A."/>
            <person name="Long M."/>
            <person name="Low L."/>
            <person name="Lozovsky E."/>
            <person name="Lu J."/>
            <person name="Luo M."/>
            <person name="Machado C.A."/>
            <person name="Makalowski W."/>
            <person name="Marzo M."/>
            <person name="Matsuda M."/>
            <person name="Matzkin L."/>
            <person name="McAllister B."/>
            <person name="McBride C.S."/>
            <person name="McKernan B."/>
            <person name="McKernan K."/>
            <person name="Mendez-Lago M."/>
            <person name="Minx P."/>
            <person name="Mollenhauer M.U."/>
            <person name="Montooth K."/>
            <person name="Mount S.M."/>
            <person name="Mu X."/>
            <person name="Myers E."/>
            <person name="Negre B."/>
            <person name="Newfeld S."/>
            <person name="Nielsen R."/>
            <person name="Noor M.A."/>
            <person name="O'Grady P."/>
            <person name="Pachter L."/>
            <person name="Papaceit M."/>
            <person name="Parisi M.J."/>
            <person name="Parisi M."/>
            <person name="Parts L."/>
            <person name="Pedersen J.S."/>
            <person name="Pesole G."/>
            <person name="Phillippy A.M."/>
            <person name="Ponting C.P."/>
            <person name="Pop M."/>
            <person name="Porcelli D."/>
            <person name="Powell J.R."/>
            <person name="Prohaska S."/>
            <person name="Pruitt K."/>
            <person name="Puig M."/>
            <person name="Quesneville H."/>
            <person name="Ram K.R."/>
            <person name="Rand D."/>
            <person name="Rasmussen M.D."/>
            <person name="Reed L.K."/>
            <person name="Reenan R."/>
            <person name="Reily A."/>
            <person name="Remington K.A."/>
            <person name="Rieger T.T."/>
            <person name="Ritchie M.G."/>
            <person name="Robin C."/>
            <person name="Rogers Y.H."/>
            <person name="Rohde C."/>
            <person name="Rozas J."/>
            <person name="Rubenfield M.J."/>
            <person name="Ruiz A."/>
            <person name="Russo S."/>
            <person name="Salzberg S.L."/>
            <person name="Sanchez-Gracia A."/>
            <person name="Saranga D.J."/>
            <person name="Sato H."/>
            <person name="Schaeffer S.W."/>
            <person name="Schatz M.C."/>
            <person name="Schlenke T."/>
            <person name="Schwartz R."/>
            <person name="Segarra C."/>
            <person name="Singh R.S."/>
            <person name="Sirot L."/>
            <person name="Sirota M."/>
            <person name="Sisneros N.B."/>
            <person name="Smith C.D."/>
            <person name="Smith T.F."/>
            <person name="Spieth J."/>
            <person name="Stage D.E."/>
            <person name="Stark A."/>
            <person name="Stephan W."/>
            <person name="Strausberg R.L."/>
            <person name="Strempel S."/>
            <person name="Sturgill D."/>
            <person name="Sutton G."/>
            <person name="Sutton G.G."/>
            <person name="Tao W."/>
            <person name="Teichmann S."/>
            <person name="Tobari Y.N."/>
            <person name="Tomimura Y."/>
            <person name="Tsolas J.M."/>
            <person name="Valente V.L."/>
            <person name="Venter E."/>
            <person name="Venter J.C."/>
            <person name="Vicario S."/>
            <person name="Vieira F.G."/>
            <person name="Vilella A.J."/>
            <person name="Villasante A."/>
            <person name="Walenz B."/>
            <person name="Wang J."/>
            <person name="Wasserman M."/>
            <person name="Watts T."/>
            <person name="Wilson D."/>
            <person name="Wilson R.K."/>
            <person name="Wing R.A."/>
            <person name="Wolfner M.F."/>
            <person name="Wong A."/>
            <person name="Wong G.K."/>
            <person name="Wu C.I."/>
            <person name="Wu G."/>
            <person name="Yamamoto D."/>
            <person name="Yang H.P."/>
            <person name="Yang S.P."/>
            <person name="Yorke J.A."/>
            <person name="Yoshida K."/>
            <person name="Zdobnov E."/>
            <person name="Zhang P."/>
            <person name="Zhang Y."/>
            <person name="Zimin A.V."/>
            <person name="Baldwin J."/>
            <person name="Abdouelleil A."/>
            <person name="Abdulkadir J."/>
            <person name="Abebe A."/>
            <person name="Abera B."/>
            <person name="Abreu J."/>
            <person name="Acer S.C."/>
            <person name="Aftuck L."/>
            <person name="Alexander A."/>
            <person name="An P."/>
            <person name="Anderson E."/>
            <person name="Anderson S."/>
            <person name="Arachi H."/>
            <person name="Azer M."/>
            <person name="Bachantsang P."/>
            <person name="Barry A."/>
            <person name="Bayul T."/>
            <person name="Berlin A."/>
            <person name="Bessette D."/>
            <person name="Bloom T."/>
            <person name="Blye J."/>
            <person name="Boguslavskiy L."/>
            <person name="Bonnet C."/>
            <person name="Boukhgalter B."/>
            <person name="Bourzgui I."/>
            <person name="Brown A."/>
            <person name="Cahill P."/>
            <person name="Channer S."/>
            <person name="Cheshatsang Y."/>
            <person name="Chuda L."/>
            <person name="Citroen M."/>
            <person name="Collymore A."/>
            <person name="Cooke P."/>
            <person name="Costello M."/>
            <person name="D'Aco K."/>
            <person name="Daza R."/>
            <person name="De Haan G."/>
            <person name="DeGray S."/>
            <person name="DeMaso C."/>
            <person name="Dhargay N."/>
            <person name="Dooley K."/>
            <person name="Dooley E."/>
            <person name="Doricent M."/>
            <person name="Dorje P."/>
            <person name="Dorjee K."/>
            <person name="Dupes A."/>
            <person name="Elong R."/>
            <person name="Falk J."/>
            <person name="Farina A."/>
            <person name="Faro S."/>
            <person name="Ferguson D."/>
            <person name="Fisher S."/>
            <person name="Foley C.D."/>
            <person name="Franke A."/>
            <person name="Friedrich D."/>
            <person name="Gadbois L."/>
            <person name="Gearin G."/>
            <person name="Gearin C.R."/>
            <person name="Giannoukos G."/>
            <person name="Goode T."/>
            <person name="Graham J."/>
            <person name="Grandbois E."/>
            <person name="Grewal S."/>
            <person name="Gyaltsen K."/>
            <person name="Hafez N."/>
            <person name="Hagos B."/>
            <person name="Hall J."/>
            <person name="Henson C."/>
            <person name="Hollinger A."/>
            <person name="Honan T."/>
            <person name="Huard M.D."/>
            <person name="Hughes L."/>
            <person name="Hurhula B."/>
            <person name="Husby M.E."/>
            <person name="Kamat A."/>
            <person name="Kanga B."/>
            <person name="Kashin S."/>
            <person name="Khazanovich D."/>
            <person name="Kisner P."/>
            <person name="Lance K."/>
            <person name="Lara M."/>
            <person name="Lee W."/>
            <person name="Lennon N."/>
            <person name="Letendre F."/>
            <person name="LeVine R."/>
            <person name="Lipovsky A."/>
            <person name="Liu X."/>
            <person name="Liu J."/>
            <person name="Liu S."/>
            <person name="Lokyitsang T."/>
            <person name="Lokyitsang Y."/>
            <person name="Lubonja R."/>
            <person name="Lui A."/>
            <person name="MacDonald P."/>
            <person name="Magnisalis V."/>
            <person name="Maru K."/>
            <person name="Matthews C."/>
            <person name="McCusker W."/>
            <person name="McDonough S."/>
            <person name="Mehta T."/>
            <person name="Meldrim J."/>
            <person name="Meneus L."/>
            <person name="Mihai O."/>
            <person name="Mihalev A."/>
            <person name="Mihova T."/>
            <person name="Mittelman R."/>
            <person name="Mlenga V."/>
            <person name="Montmayeur A."/>
            <person name="Mulrain L."/>
            <person name="Navidi A."/>
            <person name="Naylor J."/>
            <person name="Negash T."/>
            <person name="Nguyen T."/>
            <person name="Nguyen N."/>
            <person name="Nicol R."/>
            <person name="Norbu C."/>
            <person name="Norbu N."/>
            <person name="Novod N."/>
            <person name="O'Neill B."/>
            <person name="Osman S."/>
            <person name="Markiewicz E."/>
            <person name="Oyono O.L."/>
            <person name="Patti C."/>
            <person name="Phunkhang P."/>
            <person name="Pierre F."/>
            <person name="Priest M."/>
            <person name="Raghuraman S."/>
            <person name="Rege F."/>
            <person name="Reyes R."/>
            <person name="Rise C."/>
            <person name="Rogov P."/>
            <person name="Ross K."/>
            <person name="Ryan E."/>
            <person name="Settipalli S."/>
            <person name="Shea T."/>
            <person name="Sherpa N."/>
            <person name="Shi L."/>
            <person name="Shih D."/>
            <person name="Sparrow T."/>
            <person name="Spaulding J."/>
            <person name="Stalker J."/>
            <person name="Stange-Thomann N."/>
            <person name="Stavropoulos S."/>
            <person name="Stone C."/>
            <person name="Strader C."/>
            <person name="Tesfaye S."/>
            <person name="Thomson T."/>
            <person name="Thoulutsang Y."/>
            <person name="Thoulutsang D."/>
            <person name="Topham K."/>
            <person name="Topping I."/>
            <person name="Tsamla T."/>
            <person name="Vassiliev H."/>
            <person name="Vo A."/>
            <person name="Wangchuk T."/>
            <person name="Wangdi T."/>
            <person name="Weiand M."/>
            <person name="Wilkinson J."/>
            <person name="Wilson A."/>
            <person name="Yadav S."/>
            <person name="Young G."/>
            <person name="Yu Q."/>
            <person name="Zembek L."/>
            <person name="Zhong D."/>
            <person name="Zimmer A."/>
            <person name="Zwirko Z."/>
            <person name="Jaffe D.B."/>
            <person name="Alvarez P."/>
            <person name="Brockman W."/>
            <person name="Butler J."/>
            <person name="Chin C."/>
            <person name="Gnerre S."/>
            <person name="Grabherr M."/>
            <person name="Kleber M."/>
            <person name="Mauceli E."/>
            <person name="MacCallum I."/>
        </authorList>
    </citation>
    <scope>NUCLEOTIDE SEQUENCE [LARGE SCALE GENOMIC DNA]</scope>
    <source>
        <strain evidence="3">Tucson 14030-0811.24</strain>
    </source>
</reference>
<evidence type="ECO:0000313" key="2">
    <source>
        <dbReference type="EMBL" id="EDW85857.1"/>
    </source>
</evidence>
<feature type="region of interest" description="Disordered" evidence="1">
    <location>
        <begin position="127"/>
        <end position="148"/>
    </location>
</feature>